<accession>A0A2A6BD85</accession>
<dbReference type="AlphaFoldDB" id="A0A2A6BD85"/>
<gene>
    <name evidence="2" type="primary">WBGene00277289</name>
</gene>
<name>A0A2A6BD85_PRIPA</name>
<organism evidence="2 3">
    <name type="scientific">Pristionchus pacificus</name>
    <name type="common">Parasitic nematode worm</name>
    <dbReference type="NCBI Taxonomy" id="54126"/>
    <lineage>
        <taxon>Eukaryota</taxon>
        <taxon>Metazoa</taxon>
        <taxon>Ecdysozoa</taxon>
        <taxon>Nematoda</taxon>
        <taxon>Chromadorea</taxon>
        <taxon>Rhabditida</taxon>
        <taxon>Rhabditina</taxon>
        <taxon>Diplogasteromorpha</taxon>
        <taxon>Diplogasteroidea</taxon>
        <taxon>Neodiplogasteridae</taxon>
        <taxon>Pristionchus</taxon>
    </lineage>
</organism>
<proteinExistence type="predicted"/>
<evidence type="ECO:0000313" key="3">
    <source>
        <dbReference type="Proteomes" id="UP000005239"/>
    </source>
</evidence>
<evidence type="ECO:0000256" key="1">
    <source>
        <dbReference type="SAM" id="MobiDB-lite"/>
    </source>
</evidence>
<accession>A0A8R1YTJ7</accession>
<evidence type="ECO:0000313" key="2">
    <source>
        <dbReference type="EnsemblMetazoa" id="PPA38920.1"/>
    </source>
</evidence>
<reference evidence="2" key="2">
    <citation type="submission" date="2022-06" db="UniProtKB">
        <authorList>
            <consortium name="EnsemblMetazoa"/>
        </authorList>
    </citation>
    <scope>IDENTIFICATION</scope>
    <source>
        <strain evidence="2">PS312</strain>
    </source>
</reference>
<dbReference type="EnsemblMetazoa" id="PPA38920.1">
    <property type="protein sequence ID" value="PPA38920.1"/>
    <property type="gene ID" value="WBGene00277289"/>
</dbReference>
<sequence length="103" mass="12058">MSSNVFEIKTNFECEAAIRMMKDNFEDAEAQFSEKTEFSRFENVANTMDNLHTQNMKLHREIQRISTEMGRLIAVIFGPEESIEEEEEEEGNDEDRSETTIKE</sequence>
<feature type="compositionally biased region" description="Acidic residues" evidence="1">
    <location>
        <begin position="81"/>
        <end position="96"/>
    </location>
</feature>
<protein>
    <submittedName>
        <fullName evidence="2">Uncharacterized protein</fullName>
    </submittedName>
</protein>
<feature type="region of interest" description="Disordered" evidence="1">
    <location>
        <begin position="78"/>
        <end position="103"/>
    </location>
</feature>
<reference evidence="3" key="1">
    <citation type="journal article" date="2008" name="Nat. Genet.">
        <title>The Pristionchus pacificus genome provides a unique perspective on nematode lifestyle and parasitism.</title>
        <authorList>
            <person name="Dieterich C."/>
            <person name="Clifton S.W."/>
            <person name="Schuster L.N."/>
            <person name="Chinwalla A."/>
            <person name="Delehaunty K."/>
            <person name="Dinkelacker I."/>
            <person name="Fulton L."/>
            <person name="Fulton R."/>
            <person name="Godfrey J."/>
            <person name="Minx P."/>
            <person name="Mitreva M."/>
            <person name="Roeseler W."/>
            <person name="Tian H."/>
            <person name="Witte H."/>
            <person name="Yang S.P."/>
            <person name="Wilson R.K."/>
            <person name="Sommer R.J."/>
        </authorList>
    </citation>
    <scope>NUCLEOTIDE SEQUENCE [LARGE SCALE GENOMIC DNA]</scope>
    <source>
        <strain evidence="3">PS312</strain>
    </source>
</reference>
<keyword evidence="3" id="KW-1185">Reference proteome</keyword>
<dbReference type="Proteomes" id="UP000005239">
    <property type="component" value="Unassembled WGS sequence"/>
</dbReference>